<dbReference type="PROSITE" id="PS50893">
    <property type="entry name" value="ABC_TRANSPORTER_2"/>
    <property type="match status" value="1"/>
</dbReference>
<dbReference type="AlphaFoldDB" id="A0ABD4ZA99"/>
<dbReference type="EMBL" id="JASNVW010000005">
    <property type="protein sequence ID" value="MDK6029230.1"/>
    <property type="molecule type" value="Genomic_DNA"/>
</dbReference>
<dbReference type="InterPro" id="IPR003439">
    <property type="entry name" value="ABC_transporter-like_ATP-bd"/>
</dbReference>
<evidence type="ECO:0000259" key="4">
    <source>
        <dbReference type="PROSITE" id="PS50893"/>
    </source>
</evidence>
<reference evidence="5 6" key="1">
    <citation type="submission" date="2023-05" db="EMBL/GenBank/DDBJ databases">
        <title>A new hyperthermophilic archaea 'Ignisphaera cupida' sp. nov. and description of the family 'Ignisphaeraceae' fam. nov.</title>
        <authorList>
            <person name="Podosokorskaya O.A."/>
            <person name="Elcheninov A.G."/>
            <person name="Klukina A."/>
            <person name="Merkel A.Y."/>
        </authorList>
    </citation>
    <scope>NUCLEOTIDE SEQUENCE [LARGE SCALE GENOMIC DNA]</scope>
    <source>
        <strain evidence="5 6">4213-co</strain>
    </source>
</reference>
<gene>
    <name evidence="5" type="ORF">QPL79_07620</name>
</gene>
<name>A0ABD4ZA99_9CREN</name>
<dbReference type="Proteomes" id="UP001529235">
    <property type="component" value="Unassembled WGS sequence"/>
</dbReference>
<evidence type="ECO:0000256" key="1">
    <source>
        <dbReference type="ARBA" id="ARBA00022448"/>
    </source>
</evidence>
<keyword evidence="2" id="KW-0547">Nucleotide-binding</keyword>
<evidence type="ECO:0000313" key="6">
    <source>
        <dbReference type="Proteomes" id="UP001529235"/>
    </source>
</evidence>
<dbReference type="InterPro" id="IPR050763">
    <property type="entry name" value="ABC_transporter_ATP-binding"/>
</dbReference>
<dbReference type="SUPFAM" id="SSF52540">
    <property type="entry name" value="P-loop containing nucleoside triphosphate hydrolases"/>
    <property type="match status" value="1"/>
</dbReference>
<feature type="domain" description="ABC transporter" evidence="4">
    <location>
        <begin position="4"/>
        <end position="246"/>
    </location>
</feature>
<sequence length="328" mass="36179">MSGVIVENIRKSYVSREGFRKKRVVEALKGVSLAVRRGEIHALLGPNGAGKTTLIKILATLLLPDDGKAYVNGYDVVKEAEKVRSVIGVVLDVSKGFYTSLSGYENLVFYALLKGYSYGEARKRVREVLELVGLYEMNAHNRPYYTYSLGMRARLSIAKALLTNPPVLLLDEPTLGLDVESAKTVRKLVMDLAKEGRTILVTGHNMYEIEQIASSITIINKGLVIASGAPADLKTRLGLMLRVSMRIGDVNSNVAEYVKNLIPVEKISMEFNADSTRIVFYTKASREEVIQGIMQIHKSFDVKIIDLVIEEPTLEDAYIAVVGGEHGS</sequence>
<dbReference type="Gene3D" id="3.40.50.300">
    <property type="entry name" value="P-loop containing nucleotide triphosphate hydrolases"/>
    <property type="match status" value="1"/>
</dbReference>
<evidence type="ECO:0000256" key="2">
    <source>
        <dbReference type="ARBA" id="ARBA00022741"/>
    </source>
</evidence>
<keyword evidence="6" id="KW-1185">Reference proteome</keyword>
<dbReference type="PANTHER" id="PTHR42711">
    <property type="entry name" value="ABC TRANSPORTER ATP-BINDING PROTEIN"/>
    <property type="match status" value="1"/>
</dbReference>
<accession>A0ABD4ZA99</accession>
<dbReference type="PROSITE" id="PS00211">
    <property type="entry name" value="ABC_TRANSPORTER_1"/>
    <property type="match status" value="1"/>
</dbReference>
<organism evidence="5 6">
    <name type="scientific">Ignisphaera cupida</name>
    <dbReference type="NCBI Taxonomy" id="3050454"/>
    <lineage>
        <taxon>Archaea</taxon>
        <taxon>Thermoproteota</taxon>
        <taxon>Thermoprotei</taxon>
        <taxon>Desulfurococcales</taxon>
        <taxon>Desulfurococcaceae</taxon>
        <taxon>Ignisphaera</taxon>
    </lineage>
</organism>
<comment type="caution">
    <text evidence="5">The sequence shown here is derived from an EMBL/GenBank/DDBJ whole genome shotgun (WGS) entry which is preliminary data.</text>
</comment>
<dbReference type="InterPro" id="IPR027417">
    <property type="entry name" value="P-loop_NTPase"/>
</dbReference>
<proteinExistence type="predicted"/>
<dbReference type="GO" id="GO:0005524">
    <property type="term" value="F:ATP binding"/>
    <property type="evidence" value="ECO:0007669"/>
    <property type="project" value="UniProtKB-KW"/>
</dbReference>
<dbReference type="InterPro" id="IPR003593">
    <property type="entry name" value="AAA+_ATPase"/>
</dbReference>
<dbReference type="RefSeq" id="WP_285274214.1">
    <property type="nucleotide sequence ID" value="NZ_JASNVW010000005.1"/>
</dbReference>
<keyword evidence="1" id="KW-0813">Transport</keyword>
<evidence type="ECO:0000256" key="3">
    <source>
        <dbReference type="ARBA" id="ARBA00022840"/>
    </source>
</evidence>
<protein>
    <submittedName>
        <fullName evidence="5">ABC transporter ATP-binding protein</fullName>
    </submittedName>
</protein>
<evidence type="ECO:0000313" key="5">
    <source>
        <dbReference type="EMBL" id="MDK6029230.1"/>
    </source>
</evidence>
<keyword evidence="3 5" id="KW-0067">ATP-binding</keyword>
<dbReference type="PANTHER" id="PTHR42711:SF18">
    <property type="entry name" value="ABC TRANSPORTER, ATP-BINDING PROTEIN"/>
    <property type="match status" value="1"/>
</dbReference>
<dbReference type="InterPro" id="IPR017871">
    <property type="entry name" value="ABC_transporter-like_CS"/>
</dbReference>
<dbReference type="SMART" id="SM00382">
    <property type="entry name" value="AAA"/>
    <property type="match status" value="1"/>
</dbReference>
<dbReference type="Pfam" id="PF00005">
    <property type="entry name" value="ABC_tran"/>
    <property type="match status" value="1"/>
</dbReference>